<protein>
    <submittedName>
        <fullName evidence="1">Uncharacterized protein</fullName>
    </submittedName>
</protein>
<dbReference type="AlphaFoldDB" id="A0A0F9S7Y9"/>
<dbReference type="EMBL" id="LAZR01002800">
    <property type="protein sequence ID" value="KKN25473.1"/>
    <property type="molecule type" value="Genomic_DNA"/>
</dbReference>
<name>A0A0F9S7Y9_9ZZZZ</name>
<proteinExistence type="predicted"/>
<sequence>MKRILIAILALMMFPVVNWFTEIDNAAPDCCKEKADFRGSHTSLSGEMLFYQCPSCKKTFNIMNPHSGVGLGYLWRLIFMNKTGEIK</sequence>
<gene>
    <name evidence="1" type="ORF">LCGC14_0884380</name>
</gene>
<organism evidence="1">
    <name type="scientific">marine sediment metagenome</name>
    <dbReference type="NCBI Taxonomy" id="412755"/>
    <lineage>
        <taxon>unclassified sequences</taxon>
        <taxon>metagenomes</taxon>
        <taxon>ecological metagenomes</taxon>
    </lineage>
</organism>
<comment type="caution">
    <text evidence="1">The sequence shown here is derived from an EMBL/GenBank/DDBJ whole genome shotgun (WGS) entry which is preliminary data.</text>
</comment>
<reference evidence="1" key="1">
    <citation type="journal article" date="2015" name="Nature">
        <title>Complex archaea that bridge the gap between prokaryotes and eukaryotes.</title>
        <authorList>
            <person name="Spang A."/>
            <person name="Saw J.H."/>
            <person name="Jorgensen S.L."/>
            <person name="Zaremba-Niedzwiedzka K."/>
            <person name="Martijn J."/>
            <person name="Lind A.E."/>
            <person name="van Eijk R."/>
            <person name="Schleper C."/>
            <person name="Guy L."/>
            <person name="Ettema T.J."/>
        </authorList>
    </citation>
    <scope>NUCLEOTIDE SEQUENCE</scope>
</reference>
<evidence type="ECO:0000313" key="1">
    <source>
        <dbReference type="EMBL" id="KKN25473.1"/>
    </source>
</evidence>
<accession>A0A0F9S7Y9</accession>